<dbReference type="InterPro" id="IPR036010">
    <property type="entry name" value="2Fe-2S_ferredoxin-like_sf"/>
</dbReference>
<dbReference type="EMBL" id="AQGQ01000240">
    <property type="protein sequence ID" value="EOD53362.1"/>
    <property type="molecule type" value="Genomic_DNA"/>
</dbReference>
<evidence type="ECO:0000313" key="3">
    <source>
        <dbReference type="Proteomes" id="UP000013526"/>
    </source>
</evidence>
<dbReference type="Pfam" id="PF00111">
    <property type="entry name" value="Fer2"/>
    <property type="match status" value="1"/>
</dbReference>
<organism evidence="2 3">
    <name type="scientific">Aeromonas molluscorum 848</name>
    <dbReference type="NCBI Taxonomy" id="1268236"/>
    <lineage>
        <taxon>Bacteria</taxon>
        <taxon>Pseudomonadati</taxon>
        <taxon>Pseudomonadota</taxon>
        <taxon>Gammaproteobacteria</taxon>
        <taxon>Aeromonadales</taxon>
        <taxon>Aeromonadaceae</taxon>
        <taxon>Aeromonas</taxon>
    </lineage>
</organism>
<protein>
    <submittedName>
        <fullName evidence="2">Iron-sulfur cluster binding protein</fullName>
    </submittedName>
</protein>
<dbReference type="Gene3D" id="3.10.20.30">
    <property type="match status" value="1"/>
</dbReference>
<sequence length="107" mass="11755">MSDALLVPERAVQPLECEREQPLAIIESRHGPMQAHPGEALLDTLERHGHQLEYQCRSGYCGACRTPLLAGKVHYPESPLAFVDAGQCLPCCCHPVGNVTLDLSRHD</sequence>
<feature type="domain" description="2Fe-2S ferredoxin-type" evidence="1">
    <location>
        <begin position="21"/>
        <end position="107"/>
    </location>
</feature>
<dbReference type="PROSITE" id="PS51085">
    <property type="entry name" value="2FE2S_FER_2"/>
    <property type="match status" value="1"/>
</dbReference>
<dbReference type="PROSITE" id="PS00197">
    <property type="entry name" value="2FE2S_FER_1"/>
    <property type="match status" value="1"/>
</dbReference>
<dbReference type="PATRIC" id="fig|1268236.3.peg.3885"/>
<dbReference type="Proteomes" id="UP000013526">
    <property type="component" value="Unassembled WGS sequence"/>
</dbReference>
<dbReference type="InterPro" id="IPR006058">
    <property type="entry name" value="2Fe2S_fd_BS"/>
</dbReference>
<name>R1F0G4_9GAMM</name>
<evidence type="ECO:0000259" key="1">
    <source>
        <dbReference type="PROSITE" id="PS51085"/>
    </source>
</evidence>
<evidence type="ECO:0000313" key="2">
    <source>
        <dbReference type="EMBL" id="EOD53362.1"/>
    </source>
</evidence>
<dbReference type="GO" id="GO:0051537">
    <property type="term" value="F:2 iron, 2 sulfur cluster binding"/>
    <property type="evidence" value="ECO:0007669"/>
    <property type="project" value="InterPro"/>
</dbReference>
<dbReference type="SUPFAM" id="SSF54292">
    <property type="entry name" value="2Fe-2S ferredoxin-like"/>
    <property type="match status" value="1"/>
</dbReference>
<keyword evidence="3" id="KW-1185">Reference proteome</keyword>
<dbReference type="InterPro" id="IPR001041">
    <property type="entry name" value="2Fe-2S_ferredoxin-type"/>
</dbReference>
<proteinExistence type="predicted"/>
<gene>
    <name evidence="2" type="ORF">G113_20072</name>
</gene>
<dbReference type="AlphaFoldDB" id="R1F0G4"/>
<dbReference type="CDD" id="cd00207">
    <property type="entry name" value="fer2"/>
    <property type="match status" value="1"/>
</dbReference>
<reference evidence="2 3" key="1">
    <citation type="journal article" date="2013" name="Genome Announc.">
        <title>Draft Genome Sequence of Aeromonas molluscorum Strain 848TT, Isolated from Bivalve Molluscs.</title>
        <authorList>
            <person name="Spataro N."/>
            <person name="Farfan M."/>
            <person name="Albarral V."/>
            <person name="Sanglas A."/>
            <person name="Loren J.G."/>
            <person name="Fuste M.C."/>
            <person name="Bosch E."/>
        </authorList>
    </citation>
    <scope>NUCLEOTIDE SEQUENCE [LARGE SCALE GENOMIC DNA]</scope>
    <source>
        <strain evidence="2 3">848</strain>
    </source>
</reference>
<comment type="caution">
    <text evidence="2">The sequence shown here is derived from an EMBL/GenBank/DDBJ whole genome shotgun (WGS) entry which is preliminary data.</text>
</comment>
<accession>R1F0G4</accession>
<dbReference type="InterPro" id="IPR012675">
    <property type="entry name" value="Beta-grasp_dom_sf"/>
</dbReference>
<dbReference type="NCBIfam" id="NF007985">
    <property type="entry name" value="PRK10713.1"/>
    <property type="match status" value="1"/>
</dbReference>